<dbReference type="GO" id="GO:0005737">
    <property type="term" value="C:cytoplasm"/>
    <property type="evidence" value="ECO:0007669"/>
    <property type="project" value="TreeGrafter"/>
</dbReference>
<dbReference type="InterPro" id="IPR008271">
    <property type="entry name" value="Ser/Thr_kinase_AS"/>
</dbReference>
<dbReference type="PROSITE" id="PS00108">
    <property type="entry name" value="PROTEIN_KINASE_ST"/>
    <property type="match status" value="1"/>
</dbReference>
<dbReference type="PANTHER" id="PTHR44167">
    <property type="entry name" value="OVARIAN-SPECIFIC SERINE/THREONINE-PROTEIN KINASE LOK-RELATED"/>
    <property type="match status" value="1"/>
</dbReference>
<keyword evidence="3" id="KW-1185">Reference proteome</keyword>
<dbReference type="Proteomes" id="UP000692954">
    <property type="component" value="Unassembled WGS sequence"/>
</dbReference>
<dbReference type="GO" id="GO:0005634">
    <property type="term" value="C:nucleus"/>
    <property type="evidence" value="ECO:0007669"/>
    <property type="project" value="TreeGrafter"/>
</dbReference>
<dbReference type="AlphaFoldDB" id="A0A8S1LX26"/>
<sequence length="263" mass="31451">MKESKLIENIQMKLKNIQSLRKIDEGLQANIYELPYKDFKYAIKIFKETTSLDERIGEIQASQQIKSKYIIVYVCHDQEQLGWILYEKFGDFNLQKYLQFYKLENYHVNFIFTQLIEGYNDIIQSGFYHCDLKTANILVDSSTLQIQICDLGFAKQINQNIKSRRGSRGYFAPEFFQKEIINMDEKTEIYALGVILYQLLTNEFPYTNQINCLKWIQITKSNWKDFWKNKKVSQLYKDILQSIFEMDPNKRCNLCYLQSIFHF</sequence>
<dbReference type="InterPro" id="IPR000719">
    <property type="entry name" value="Prot_kinase_dom"/>
</dbReference>
<gene>
    <name evidence="2" type="ORF">PSON_ATCC_30995.1.T0280400</name>
</gene>
<proteinExistence type="predicted"/>
<dbReference type="OrthoDB" id="4062651at2759"/>
<dbReference type="Pfam" id="PF00069">
    <property type="entry name" value="Pkinase"/>
    <property type="match status" value="1"/>
</dbReference>
<evidence type="ECO:0000313" key="2">
    <source>
        <dbReference type="EMBL" id="CAD8072057.1"/>
    </source>
</evidence>
<dbReference type="PROSITE" id="PS50011">
    <property type="entry name" value="PROTEIN_KINASE_DOM"/>
    <property type="match status" value="1"/>
</dbReference>
<dbReference type="GO" id="GO:0044773">
    <property type="term" value="P:mitotic DNA damage checkpoint signaling"/>
    <property type="evidence" value="ECO:0007669"/>
    <property type="project" value="TreeGrafter"/>
</dbReference>
<dbReference type="EMBL" id="CAJJDN010000028">
    <property type="protein sequence ID" value="CAD8072057.1"/>
    <property type="molecule type" value="Genomic_DNA"/>
</dbReference>
<reference evidence="2" key="1">
    <citation type="submission" date="2021-01" db="EMBL/GenBank/DDBJ databases">
        <authorList>
            <consortium name="Genoscope - CEA"/>
            <person name="William W."/>
        </authorList>
    </citation>
    <scope>NUCLEOTIDE SEQUENCE</scope>
</reference>
<accession>A0A8S1LX26</accession>
<evidence type="ECO:0000313" key="3">
    <source>
        <dbReference type="Proteomes" id="UP000692954"/>
    </source>
</evidence>
<comment type="caution">
    <text evidence="2">The sequence shown here is derived from an EMBL/GenBank/DDBJ whole genome shotgun (WGS) entry which is preliminary data.</text>
</comment>
<dbReference type="PANTHER" id="PTHR44167:SF18">
    <property type="entry name" value="PROTEIN KINASE DOMAIN-CONTAINING PROTEIN"/>
    <property type="match status" value="1"/>
</dbReference>
<dbReference type="GO" id="GO:0005524">
    <property type="term" value="F:ATP binding"/>
    <property type="evidence" value="ECO:0007669"/>
    <property type="project" value="InterPro"/>
</dbReference>
<evidence type="ECO:0000259" key="1">
    <source>
        <dbReference type="PROSITE" id="PS50011"/>
    </source>
</evidence>
<dbReference type="GO" id="GO:0004674">
    <property type="term" value="F:protein serine/threonine kinase activity"/>
    <property type="evidence" value="ECO:0007669"/>
    <property type="project" value="TreeGrafter"/>
</dbReference>
<feature type="domain" description="Protein kinase" evidence="1">
    <location>
        <begin position="17"/>
        <end position="263"/>
    </location>
</feature>
<dbReference type="SMART" id="SM00220">
    <property type="entry name" value="S_TKc"/>
    <property type="match status" value="1"/>
</dbReference>
<organism evidence="2 3">
    <name type="scientific">Paramecium sonneborni</name>
    <dbReference type="NCBI Taxonomy" id="65129"/>
    <lineage>
        <taxon>Eukaryota</taxon>
        <taxon>Sar</taxon>
        <taxon>Alveolata</taxon>
        <taxon>Ciliophora</taxon>
        <taxon>Intramacronucleata</taxon>
        <taxon>Oligohymenophorea</taxon>
        <taxon>Peniculida</taxon>
        <taxon>Parameciidae</taxon>
        <taxon>Paramecium</taxon>
    </lineage>
</organism>
<name>A0A8S1LX26_9CILI</name>
<protein>
    <recommendedName>
        <fullName evidence="1">Protein kinase domain-containing protein</fullName>
    </recommendedName>
</protein>